<evidence type="ECO:0000259" key="9">
    <source>
        <dbReference type="PROSITE" id="PS50885"/>
    </source>
</evidence>
<feature type="transmembrane region" description="Helical" evidence="7">
    <location>
        <begin position="12"/>
        <end position="35"/>
    </location>
</feature>
<dbReference type="PROSITE" id="PS50111">
    <property type="entry name" value="CHEMOTAXIS_TRANSDUC_2"/>
    <property type="match status" value="1"/>
</dbReference>
<keyword evidence="11" id="KW-1185">Reference proteome</keyword>
<dbReference type="SMART" id="SM00283">
    <property type="entry name" value="MA"/>
    <property type="match status" value="1"/>
</dbReference>
<keyword evidence="3 7" id="KW-0472">Membrane</keyword>
<sequence>MKSNRRFWGYLRIQVILIMFVVLLLPLGGVGWFYYSTMSSDLNEIEQSHAMEVNASAHRLVTQLGEQLSSSTITNSKWRANWQAVKDKDVSWIEENVNVSIAIIPHLSFLATTDPEGNVLSQTGDVKEFTGQLADKTILEKLKAVPDTYGMIQTSKGLAVVAASLITDEESKEVPSGVLIFGSLINDETMAGIGNLLNSGIAIKSATGQKLGSDQGTIGQLSDDAQLPPIAQDAVFRSVKRDGKRYSEVNSAHPGIAGDSVAEISVSVPAETSGTVQREMIRISIIVAVLVIALIVLISMILRRRIVLPLVKFDGYLKEVSEGKLSGSLPDRYAKRSDEIGSIAKSLLEMSGQLQKLVSSIRSTATASATAAGQLTGDADQAAQSADRIAESMREVAAGADSQREGMRRGTDVTREIQHQMMHIGDRTTSVAAVAEQATKQAGEGNETIQQAVGQMERIASAVETSVNDARLLHDKSAQIGQMVEAIAAIAYRTNILALNANIEASRAGEQGRGFAVVADEVRKLALQANKTADEITGRIEDVQTGIIEVMRTIEEGFREVQSGTTLVKDAGSAFQGISSGIAEMEGELREIAASGQEIGARVEELASLVTQTEAISESSAERSQDVAGIAEAQMNAVRRVAEAMGTLSNRIRDLEQAANRFQ</sequence>
<dbReference type="Gene3D" id="1.10.287.950">
    <property type="entry name" value="Methyl-accepting chemotaxis protein"/>
    <property type="match status" value="1"/>
</dbReference>
<dbReference type="SUPFAM" id="SSF58104">
    <property type="entry name" value="Methyl-accepting chemotaxis protein (MCP) signaling domain"/>
    <property type="match status" value="1"/>
</dbReference>
<dbReference type="EMBL" id="JBHSNC010000010">
    <property type="protein sequence ID" value="MFC5528530.1"/>
    <property type="molecule type" value="Genomic_DNA"/>
</dbReference>
<organism evidence="10 11">
    <name type="scientific">Cohnella yongneupensis</name>
    <dbReference type="NCBI Taxonomy" id="425006"/>
    <lineage>
        <taxon>Bacteria</taxon>
        <taxon>Bacillati</taxon>
        <taxon>Bacillota</taxon>
        <taxon>Bacilli</taxon>
        <taxon>Bacillales</taxon>
        <taxon>Paenibacillaceae</taxon>
        <taxon>Cohnella</taxon>
    </lineage>
</organism>
<evidence type="ECO:0000256" key="7">
    <source>
        <dbReference type="SAM" id="Phobius"/>
    </source>
</evidence>
<dbReference type="CDD" id="cd11386">
    <property type="entry name" value="MCP_signal"/>
    <property type="match status" value="1"/>
</dbReference>
<dbReference type="PANTHER" id="PTHR32089">
    <property type="entry name" value="METHYL-ACCEPTING CHEMOTAXIS PROTEIN MCPB"/>
    <property type="match status" value="1"/>
</dbReference>
<comment type="similarity">
    <text evidence="5">Belongs to the methyl-accepting chemotaxis (MCP) protein family.</text>
</comment>
<dbReference type="PANTHER" id="PTHR32089:SF112">
    <property type="entry name" value="LYSOZYME-LIKE PROTEIN-RELATED"/>
    <property type="match status" value="1"/>
</dbReference>
<feature type="domain" description="HAMP" evidence="9">
    <location>
        <begin position="304"/>
        <end position="359"/>
    </location>
</feature>
<gene>
    <name evidence="10" type="ORF">ACFPQ4_03565</name>
</gene>
<name>A0ABW0QUR9_9BACL</name>
<proteinExistence type="inferred from homology"/>
<dbReference type="PROSITE" id="PS50885">
    <property type="entry name" value="HAMP"/>
    <property type="match status" value="1"/>
</dbReference>
<dbReference type="SMART" id="SM00304">
    <property type="entry name" value="HAMP"/>
    <property type="match status" value="1"/>
</dbReference>
<dbReference type="Pfam" id="PF05228">
    <property type="entry name" value="CHASE4"/>
    <property type="match status" value="1"/>
</dbReference>
<dbReference type="Proteomes" id="UP001596108">
    <property type="component" value="Unassembled WGS sequence"/>
</dbReference>
<evidence type="ECO:0000256" key="4">
    <source>
        <dbReference type="ARBA" id="ARBA00023224"/>
    </source>
</evidence>
<dbReference type="Pfam" id="PF00015">
    <property type="entry name" value="MCPsignal"/>
    <property type="match status" value="1"/>
</dbReference>
<keyword evidence="2" id="KW-1003">Cell membrane</keyword>
<dbReference type="Gene3D" id="6.10.340.10">
    <property type="match status" value="1"/>
</dbReference>
<keyword evidence="7" id="KW-1133">Transmembrane helix</keyword>
<evidence type="ECO:0000256" key="5">
    <source>
        <dbReference type="ARBA" id="ARBA00029447"/>
    </source>
</evidence>
<dbReference type="InterPro" id="IPR004089">
    <property type="entry name" value="MCPsignal_dom"/>
</dbReference>
<evidence type="ECO:0000313" key="11">
    <source>
        <dbReference type="Proteomes" id="UP001596108"/>
    </source>
</evidence>
<keyword evidence="7" id="KW-0812">Transmembrane</keyword>
<feature type="transmembrane region" description="Helical" evidence="7">
    <location>
        <begin position="280"/>
        <end position="302"/>
    </location>
</feature>
<evidence type="ECO:0000259" key="8">
    <source>
        <dbReference type="PROSITE" id="PS50111"/>
    </source>
</evidence>
<protein>
    <submittedName>
        <fullName evidence="10">Methyl-accepting chemotaxis protein</fullName>
    </submittedName>
</protein>
<reference evidence="11" key="1">
    <citation type="journal article" date="2019" name="Int. J. Syst. Evol. Microbiol.">
        <title>The Global Catalogue of Microorganisms (GCM) 10K type strain sequencing project: providing services to taxonomists for standard genome sequencing and annotation.</title>
        <authorList>
            <consortium name="The Broad Institute Genomics Platform"/>
            <consortium name="The Broad Institute Genome Sequencing Center for Infectious Disease"/>
            <person name="Wu L."/>
            <person name="Ma J."/>
        </authorList>
    </citation>
    <scope>NUCLEOTIDE SEQUENCE [LARGE SCALE GENOMIC DNA]</scope>
    <source>
        <strain evidence="11">CGMCC 1.18578</strain>
    </source>
</reference>
<comment type="subcellular location">
    <subcellularLocation>
        <location evidence="1">Cell membrane</location>
    </subcellularLocation>
</comment>
<dbReference type="RefSeq" id="WP_378110373.1">
    <property type="nucleotide sequence ID" value="NZ_JBHSNC010000010.1"/>
</dbReference>
<evidence type="ECO:0000313" key="10">
    <source>
        <dbReference type="EMBL" id="MFC5528530.1"/>
    </source>
</evidence>
<feature type="domain" description="Methyl-accepting transducer" evidence="8">
    <location>
        <begin position="378"/>
        <end position="614"/>
    </location>
</feature>
<evidence type="ECO:0000256" key="6">
    <source>
        <dbReference type="PROSITE-ProRule" id="PRU00284"/>
    </source>
</evidence>
<accession>A0ABW0QUR9</accession>
<comment type="caution">
    <text evidence="10">The sequence shown here is derived from an EMBL/GenBank/DDBJ whole genome shotgun (WGS) entry which is preliminary data.</text>
</comment>
<keyword evidence="4 6" id="KW-0807">Transducer</keyword>
<evidence type="ECO:0000256" key="1">
    <source>
        <dbReference type="ARBA" id="ARBA00004236"/>
    </source>
</evidence>
<evidence type="ECO:0000256" key="3">
    <source>
        <dbReference type="ARBA" id="ARBA00023136"/>
    </source>
</evidence>
<evidence type="ECO:0000256" key="2">
    <source>
        <dbReference type="ARBA" id="ARBA00022475"/>
    </source>
</evidence>
<dbReference type="InterPro" id="IPR007892">
    <property type="entry name" value="CHASE4"/>
</dbReference>
<dbReference type="InterPro" id="IPR003660">
    <property type="entry name" value="HAMP_dom"/>
</dbReference>